<accession>A0ABT0YFY0</accession>
<dbReference type="Gene3D" id="2.40.380.10">
    <property type="entry name" value="FomD-like"/>
    <property type="match status" value="1"/>
</dbReference>
<dbReference type="PANTHER" id="PTHR39159">
    <property type="match status" value="1"/>
</dbReference>
<dbReference type="Proteomes" id="UP001523216">
    <property type="component" value="Unassembled WGS sequence"/>
</dbReference>
<feature type="transmembrane region" description="Helical" evidence="2">
    <location>
        <begin position="74"/>
        <end position="95"/>
    </location>
</feature>
<comment type="caution">
    <text evidence="4">The sequence shown here is derived from an EMBL/GenBank/DDBJ whole genome shotgun (WGS) entry which is preliminary data.</text>
</comment>
<gene>
    <name evidence="4" type="ORF">LXN57_46320</name>
</gene>
<dbReference type="PANTHER" id="PTHR39159:SF1">
    <property type="entry name" value="UPF0374 PROTEIN YGAC"/>
    <property type="match status" value="1"/>
</dbReference>
<evidence type="ECO:0000259" key="3">
    <source>
        <dbReference type="Pfam" id="PF04167"/>
    </source>
</evidence>
<evidence type="ECO:0000313" key="4">
    <source>
        <dbReference type="EMBL" id="MCM4084969.1"/>
    </source>
</evidence>
<name>A0ABT0YFY0_9ACTN</name>
<organism evidence="4 5">
    <name type="scientific">Paractinoplanes hotanensis</name>
    <dbReference type="NCBI Taxonomy" id="2906497"/>
    <lineage>
        <taxon>Bacteria</taxon>
        <taxon>Bacillati</taxon>
        <taxon>Actinomycetota</taxon>
        <taxon>Actinomycetes</taxon>
        <taxon>Micromonosporales</taxon>
        <taxon>Micromonosporaceae</taxon>
        <taxon>Paractinoplanes</taxon>
    </lineage>
</organism>
<reference evidence="4 5" key="1">
    <citation type="submission" date="2022-06" db="EMBL/GenBank/DDBJ databases">
        <title>Actinoplanes abujensis sp. nov., isolated from Nigerian arid soil.</title>
        <authorList>
            <person name="Ding P."/>
        </authorList>
    </citation>
    <scope>NUCLEOTIDE SEQUENCE [LARGE SCALE GENOMIC DNA]</scope>
    <source>
        <strain evidence="5">TRM88002</strain>
    </source>
</reference>
<dbReference type="InterPro" id="IPR035930">
    <property type="entry name" value="FomD-like_sf"/>
</dbReference>
<dbReference type="RefSeq" id="WP_251804704.1">
    <property type="nucleotide sequence ID" value="NZ_JAMQOL010000089.1"/>
</dbReference>
<keyword evidence="5" id="KW-1185">Reference proteome</keyword>
<dbReference type="InterPro" id="IPR007295">
    <property type="entry name" value="DUF402"/>
</dbReference>
<protein>
    <submittedName>
        <fullName evidence="4">DUF402 domain-containing protein</fullName>
    </submittedName>
</protein>
<dbReference type="InterPro" id="IPR050212">
    <property type="entry name" value="Ntdp-like"/>
</dbReference>
<evidence type="ECO:0000256" key="2">
    <source>
        <dbReference type="SAM" id="Phobius"/>
    </source>
</evidence>
<keyword evidence="2" id="KW-1133">Transmembrane helix</keyword>
<keyword evidence="1" id="KW-0378">Hydrolase</keyword>
<keyword evidence="2" id="KW-0812">Transmembrane</keyword>
<keyword evidence="2" id="KW-0472">Membrane</keyword>
<evidence type="ECO:0000313" key="5">
    <source>
        <dbReference type="Proteomes" id="UP001523216"/>
    </source>
</evidence>
<proteinExistence type="predicted"/>
<feature type="domain" description="DUF402" evidence="3">
    <location>
        <begin position="57"/>
        <end position="177"/>
    </location>
</feature>
<dbReference type="EMBL" id="JAMQOL010000089">
    <property type="protein sequence ID" value="MCM4084969.1"/>
    <property type="molecule type" value="Genomic_DNA"/>
</dbReference>
<sequence>MPFAPSQIIVRRYVRAGRTTFAKPMRVVSDDDAGLLLWMPVGTEHAQLTDTDGSTLHDRPLHEMRDPRLVRKKWRFWDILVLMPAGAAYSVWWFFSPEGDFGGWYVNLETPFTRRPEGVDTTDLVLDIVVSPDRAWEWKDEDEFAAAIGTPGYFDAATAGEIRAEGERIITLAKAGAFPFDGTHTGFRPDPAWAQLTGQIIPPLQ</sequence>
<dbReference type="SUPFAM" id="SSF159234">
    <property type="entry name" value="FomD-like"/>
    <property type="match status" value="1"/>
</dbReference>
<evidence type="ECO:0000256" key="1">
    <source>
        <dbReference type="ARBA" id="ARBA00022801"/>
    </source>
</evidence>
<dbReference type="Pfam" id="PF04167">
    <property type="entry name" value="DUF402"/>
    <property type="match status" value="1"/>
</dbReference>